<evidence type="ECO:0000313" key="8">
    <source>
        <dbReference type="Proteomes" id="UP001165269"/>
    </source>
</evidence>
<dbReference type="PANTHER" id="PTHR47235">
    <property type="entry name" value="BLR6548 PROTEIN"/>
    <property type="match status" value="1"/>
</dbReference>
<dbReference type="InterPro" id="IPR028081">
    <property type="entry name" value="Leu-bd"/>
</dbReference>
<evidence type="ECO:0000259" key="6">
    <source>
        <dbReference type="Pfam" id="PF13458"/>
    </source>
</evidence>
<feature type="chain" id="PRO_5046780389" evidence="5">
    <location>
        <begin position="30"/>
        <end position="403"/>
    </location>
</feature>
<keyword evidence="2" id="KW-0813">Transport</keyword>
<evidence type="ECO:0000256" key="4">
    <source>
        <dbReference type="ARBA" id="ARBA00022970"/>
    </source>
</evidence>
<proteinExistence type="inferred from homology"/>
<dbReference type="SUPFAM" id="SSF53822">
    <property type="entry name" value="Periplasmic binding protein-like I"/>
    <property type="match status" value="1"/>
</dbReference>
<organism evidence="7 8">
    <name type="scientific">Streptomyces cylindrosporus</name>
    <dbReference type="NCBI Taxonomy" id="2927583"/>
    <lineage>
        <taxon>Bacteria</taxon>
        <taxon>Bacillati</taxon>
        <taxon>Actinomycetota</taxon>
        <taxon>Actinomycetes</taxon>
        <taxon>Kitasatosporales</taxon>
        <taxon>Streptomycetaceae</taxon>
        <taxon>Streptomyces</taxon>
    </lineage>
</organism>
<dbReference type="Gene3D" id="3.40.50.2300">
    <property type="match status" value="2"/>
</dbReference>
<evidence type="ECO:0000256" key="3">
    <source>
        <dbReference type="ARBA" id="ARBA00022729"/>
    </source>
</evidence>
<keyword evidence="4" id="KW-0029">Amino-acid transport</keyword>
<dbReference type="Proteomes" id="UP001165269">
    <property type="component" value="Unassembled WGS sequence"/>
</dbReference>
<dbReference type="PRINTS" id="PR00337">
    <property type="entry name" value="LEUILEVALBP"/>
</dbReference>
<gene>
    <name evidence="7" type="ORF">MQP27_21280</name>
</gene>
<evidence type="ECO:0000256" key="2">
    <source>
        <dbReference type="ARBA" id="ARBA00022448"/>
    </source>
</evidence>
<dbReference type="InterPro" id="IPR028082">
    <property type="entry name" value="Peripla_BP_I"/>
</dbReference>
<keyword evidence="3 5" id="KW-0732">Signal</keyword>
<evidence type="ECO:0000313" key="7">
    <source>
        <dbReference type="EMBL" id="MCI3273626.1"/>
    </source>
</evidence>
<dbReference type="CDD" id="cd06343">
    <property type="entry name" value="PBP1_ABC_ligand_binding-like"/>
    <property type="match status" value="1"/>
</dbReference>
<feature type="signal peptide" evidence="5">
    <location>
        <begin position="1"/>
        <end position="29"/>
    </location>
</feature>
<name>A0ABS9YAH3_9ACTN</name>
<dbReference type="PANTHER" id="PTHR47235:SF1">
    <property type="entry name" value="BLR6548 PROTEIN"/>
    <property type="match status" value="1"/>
</dbReference>
<dbReference type="InterPro" id="IPR000709">
    <property type="entry name" value="Leu_Ile_Val-bd"/>
</dbReference>
<dbReference type="Pfam" id="PF13458">
    <property type="entry name" value="Peripla_BP_6"/>
    <property type="match status" value="1"/>
</dbReference>
<evidence type="ECO:0000256" key="5">
    <source>
        <dbReference type="SAM" id="SignalP"/>
    </source>
</evidence>
<comment type="similarity">
    <text evidence="1">Belongs to the leucine-binding protein family.</text>
</comment>
<protein>
    <submittedName>
        <fullName evidence="7">ABC transporter substrate-binding protein</fullName>
    </submittedName>
</protein>
<keyword evidence="8" id="KW-1185">Reference proteome</keyword>
<accession>A0ABS9YAH3</accession>
<dbReference type="EMBL" id="JALDAY010000006">
    <property type="protein sequence ID" value="MCI3273626.1"/>
    <property type="molecule type" value="Genomic_DNA"/>
</dbReference>
<sequence length="403" mass="42458">MFRTTRRYRRAAGSLAVLAAVALTANACAGQDSAGATGGSSSEIHIGAWLPLTGATATYGVAEKVGADAYFKMVNAQGGINGRKIKWTVKDNAADPQQTVQIARELVGQDKVVAIVNANGTSQAEAAFPFVLNQSKVPVLNEVGGAENWYEPPRPGLFGTQTLYEDQAAAVASWAVQDGAKKILVVHSDPAAFVNVAKQVEPVAKKVDPSVRVDRLAVKYQTTDYTPVISKVKADKPDAVIVILTSPEAAAYLKEAKLQGLSLPTYAYAPVAAESTIALAKDAAEGLKAVQLVKAPSDPDPAVKEFRTAMAKYEPGQDAGFLALWGWSNAKVFAEIAKTIKGPVTSQALTAAYQKASSVDPGVSPVMKFSAGDHLGTRSVQRVVVKKGVWTSVGDFYTPPARD</sequence>
<feature type="domain" description="Leucine-binding protein" evidence="6">
    <location>
        <begin position="43"/>
        <end position="386"/>
    </location>
</feature>
<evidence type="ECO:0000256" key="1">
    <source>
        <dbReference type="ARBA" id="ARBA00010062"/>
    </source>
</evidence>
<reference evidence="7" key="1">
    <citation type="submission" date="2022-03" db="EMBL/GenBank/DDBJ databases">
        <title>Streptomyces 7R015 and 7R016 isolated from Barleria lupulina in Thailand.</title>
        <authorList>
            <person name="Kanchanasin P."/>
            <person name="Phongsopitanun W."/>
            <person name="Tanasupawat S."/>
        </authorList>
    </citation>
    <scope>NUCLEOTIDE SEQUENCE</scope>
    <source>
        <strain evidence="7">7R015</strain>
    </source>
</reference>
<comment type="caution">
    <text evidence="7">The sequence shown here is derived from an EMBL/GenBank/DDBJ whole genome shotgun (WGS) entry which is preliminary data.</text>
</comment>
<dbReference type="RefSeq" id="WP_242766874.1">
    <property type="nucleotide sequence ID" value="NZ_JALDAY010000006.1"/>
</dbReference>